<evidence type="ECO:0000256" key="1">
    <source>
        <dbReference type="SAM" id="SignalP"/>
    </source>
</evidence>
<accession>A0A3A8P5H9</accession>
<protein>
    <submittedName>
        <fullName evidence="3">Cupin domain-containing protein</fullName>
    </submittedName>
</protein>
<dbReference type="InterPro" id="IPR047263">
    <property type="entry name" value="HNL-like_cupin"/>
</dbReference>
<keyword evidence="1" id="KW-0732">Signal</keyword>
<organism evidence="3 4">
    <name type="scientific">Corallococcus llansteffanensis</name>
    <dbReference type="NCBI Taxonomy" id="2316731"/>
    <lineage>
        <taxon>Bacteria</taxon>
        <taxon>Pseudomonadati</taxon>
        <taxon>Myxococcota</taxon>
        <taxon>Myxococcia</taxon>
        <taxon>Myxococcales</taxon>
        <taxon>Cystobacterineae</taxon>
        <taxon>Myxococcaceae</taxon>
        <taxon>Corallococcus</taxon>
    </lineage>
</organism>
<dbReference type="Pfam" id="PF07883">
    <property type="entry name" value="Cupin_2"/>
    <property type="match status" value="1"/>
</dbReference>
<comment type="caution">
    <text evidence="3">The sequence shown here is derived from an EMBL/GenBank/DDBJ whole genome shotgun (WGS) entry which is preliminary data.</text>
</comment>
<evidence type="ECO:0000313" key="4">
    <source>
        <dbReference type="Proteomes" id="UP000272888"/>
    </source>
</evidence>
<dbReference type="Proteomes" id="UP000272888">
    <property type="component" value="Unassembled WGS sequence"/>
</dbReference>
<evidence type="ECO:0000259" key="2">
    <source>
        <dbReference type="Pfam" id="PF07883"/>
    </source>
</evidence>
<dbReference type="SUPFAM" id="SSF51182">
    <property type="entry name" value="RmlC-like cupins"/>
    <property type="match status" value="1"/>
</dbReference>
<keyword evidence="4" id="KW-1185">Reference proteome</keyword>
<feature type="signal peptide" evidence="1">
    <location>
        <begin position="1"/>
        <end position="19"/>
    </location>
</feature>
<feature type="chain" id="PRO_5017293867" evidence="1">
    <location>
        <begin position="20"/>
        <end position="158"/>
    </location>
</feature>
<dbReference type="Gene3D" id="2.60.120.10">
    <property type="entry name" value="Jelly Rolls"/>
    <property type="match status" value="1"/>
</dbReference>
<dbReference type="InterPro" id="IPR014710">
    <property type="entry name" value="RmlC-like_jellyroll"/>
</dbReference>
<reference evidence="4" key="1">
    <citation type="submission" date="2018-09" db="EMBL/GenBank/DDBJ databases">
        <authorList>
            <person name="Livingstone P.G."/>
            <person name="Whitworth D.E."/>
        </authorList>
    </citation>
    <scope>NUCLEOTIDE SEQUENCE [LARGE SCALE GENOMIC DNA]</scope>
    <source>
        <strain evidence="4">CA051B</strain>
    </source>
</reference>
<dbReference type="PROSITE" id="PS51257">
    <property type="entry name" value="PROKAR_LIPOPROTEIN"/>
    <property type="match status" value="1"/>
</dbReference>
<dbReference type="PANTHER" id="PTHR43698">
    <property type="entry name" value="RIBD C-TERMINAL DOMAIN CONTAINING PROTEIN"/>
    <property type="match status" value="1"/>
</dbReference>
<dbReference type="RefSeq" id="WP_120646464.1">
    <property type="nucleotide sequence ID" value="NZ_RAWB01000381.1"/>
</dbReference>
<dbReference type="EMBL" id="RAWB01000381">
    <property type="protein sequence ID" value="RKH51648.1"/>
    <property type="molecule type" value="Genomic_DNA"/>
</dbReference>
<dbReference type="AlphaFoldDB" id="A0A3A8P5H9"/>
<dbReference type="InterPro" id="IPR013096">
    <property type="entry name" value="Cupin_2"/>
</dbReference>
<feature type="domain" description="Cupin type-2" evidence="2">
    <location>
        <begin position="68"/>
        <end position="130"/>
    </location>
</feature>
<proteinExistence type="predicted"/>
<gene>
    <name evidence="3" type="ORF">D7V93_28950</name>
</gene>
<dbReference type="CDD" id="cd02233">
    <property type="entry name" value="cupin_HNL-like"/>
    <property type="match status" value="1"/>
</dbReference>
<evidence type="ECO:0000313" key="3">
    <source>
        <dbReference type="EMBL" id="RKH51648.1"/>
    </source>
</evidence>
<name>A0A3A8P5H9_9BACT</name>
<dbReference type="PANTHER" id="PTHR43698:SF1">
    <property type="entry name" value="BLL4564 PROTEIN"/>
    <property type="match status" value="1"/>
</dbReference>
<dbReference type="InterPro" id="IPR011051">
    <property type="entry name" value="RmlC_Cupin_sf"/>
</dbReference>
<sequence length="158" mass="16899">MKSLLAGVLLVSSAGAGCAAHHAQAERLQVMRADSRPPTQGSAENFTGTAVIKPLFPSNEHRHASGAHVTFEPGARTVWHSHPAGQTLVVTSGTGWVQEWGGTKQELKPGDVVWTPPGIKHWHGATATEGMAHIALQEPVDGKVVDWMDKVSEAQYRN</sequence>